<evidence type="ECO:0000256" key="5">
    <source>
        <dbReference type="ARBA" id="ARBA00022692"/>
    </source>
</evidence>
<evidence type="ECO:0000256" key="7">
    <source>
        <dbReference type="ARBA" id="ARBA00023136"/>
    </source>
</evidence>
<dbReference type="Pfam" id="PF03547">
    <property type="entry name" value="Mem_trans"/>
    <property type="match status" value="1"/>
</dbReference>
<accession>A0A2G1QPS9</accession>
<comment type="caution">
    <text evidence="9">The sequence shown here is derived from an EMBL/GenBank/DDBJ whole genome shotgun (WGS) entry which is preliminary data.</text>
</comment>
<feature type="transmembrane region" description="Helical" evidence="8">
    <location>
        <begin position="126"/>
        <end position="148"/>
    </location>
</feature>
<feature type="transmembrane region" description="Helical" evidence="8">
    <location>
        <begin position="230"/>
        <end position="252"/>
    </location>
</feature>
<feature type="transmembrane region" description="Helical" evidence="8">
    <location>
        <begin position="290"/>
        <end position="314"/>
    </location>
</feature>
<feature type="transmembrane region" description="Helical" evidence="8">
    <location>
        <begin position="34"/>
        <end position="51"/>
    </location>
</feature>
<feature type="transmembrane region" description="Helical" evidence="8">
    <location>
        <begin position="6"/>
        <end position="27"/>
    </location>
</feature>
<dbReference type="GO" id="GO:0055085">
    <property type="term" value="P:transmembrane transport"/>
    <property type="evidence" value="ECO:0007669"/>
    <property type="project" value="InterPro"/>
</dbReference>
<organism evidence="9 10">
    <name type="scientific">Zhengella mangrovi</name>
    <dbReference type="NCBI Taxonomy" id="1982044"/>
    <lineage>
        <taxon>Bacteria</taxon>
        <taxon>Pseudomonadati</taxon>
        <taxon>Pseudomonadota</taxon>
        <taxon>Alphaproteobacteria</taxon>
        <taxon>Hyphomicrobiales</taxon>
        <taxon>Notoacmeibacteraceae</taxon>
        <taxon>Zhengella</taxon>
    </lineage>
</organism>
<evidence type="ECO:0000256" key="2">
    <source>
        <dbReference type="ARBA" id="ARBA00010145"/>
    </source>
</evidence>
<keyword evidence="10" id="KW-1185">Reference proteome</keyword>
<dbReference type="InterPro" id="IPR004776">
    <property type="entry name" value="Mem_transp_PIN-like"/>
</dbReference>
<feature type="transmembrane region" description="Helical" evidence="8">
    <location>
        <begin position="63"/>
        <end position="84"/>
    </location>
</feature>
<comment type="similarity">
    <text evidence="2">Belongs to the auxin efflux carrier (TC 2.A.69) family.</text>
</comment>
<evidence type="ECO:0000313" key="9">
    <source>
        <dbReference type="EMBL" id="PHP67474.1"/>
    </source>
</evidence>
<evidence type="ECO:0000256" key="3">
    <source>
        <dbReference type="ARBA" id="ARBA00022448"/>
    </source>
</evidence>
<dbReference type="GO" id="GO:0005886">
    <property type="term" value="C:plasma membrane"/>
    <property type="evidence" value="ECO:0007669"/>
    <property type="project" value="UniProtKB-SubCell"/>
</dbReference>
<sequence length="315" mass="32385">MTDSAATIIFVFGLVGLGYLTARFAILKKGTGDGLADFAVTIAAPVLLFRTMARADFCGSAPWLLWAVYFGAIALTWTAGHGAIRGLFGRDRRAGVVAGVSSAFSNLVLLGIPLTLSLLGQTGFETLSLIIAVHLPIMMSASIILFEWADRDGAGVDFAKVVRDFLRRLFSNPLILGIVAGLAWRLTGLDLPAPLPRMVDALAGVAGPVALFAMGMSLNDYGLAGNLRAAAVLAGLKLFLMPSVALGLALAAGLPGPVAEVAVMAAALPAGVNSYLIATRFGTGQALAASAMTIGTAVALVSATFWHAVVLGIFG</sequence>
<comment type="subcellular location">
    <subcellularLocation>
        <location evidence="1">Cell membrane</location>
        <topology evidence="1">Multi-pass membrane protein</topology>
    </subcellularLocation>
</comment>
<proteinExistence type="inferred from homology"/>
<evidence type="ECO:0000313" key="10">
    <source>
        <dbReference type="Proteomes" id="UP000221168"/>
    </source>
</evidence>
<dbReference type="RefSeq" id="WP_099305388.1">
    <property type="nucleotide sequence ID" value="NZ_PDVP01000003.1"/>
</dbReference>
<keyword evidence="3" id="KW-0813">Transport</keyword>
<keyword evidence="4" id="KW-1003">Cell membrane</keyword>
<dbReference type="AlphaFoldDB" id="A0A2G1QPS9"/>
<name>A0A2G1QPS9_9HYPH</name>
<keyword evidence="7 8" id="KW-0472">Membrane</keyword>
<feature type="transmembrane region" description="Helical" evidence="8">
    <location>
        <begin position="169"/>
        <end position="186"/>
    </location>
</feature>
<dbReference type="Gene3D" id="1.20.1530.20">
    <property type="match status" value="1"/>
</dbReference>
<feature type="transmembrane region" description="Helical" evidence="8">
    <location>
        <begin position="198"/>
        <end position="218"/>
    </location>
</feature>
<dbReference type="Proteomes" id="UP000221168">
    <property type="component" value="Unassembled WGS sequence"/>
</dbReference>
<reference evidence="9 10" key="1">
    <citation type="submission" date="2017-10" db="EMBL/GenBank/DDBJ databases">
        <title>Sedimentibacterium mangrovi gen. nov., sp. nov., a novel member of family Phyllobacteriacea isolated from mangrove sediment.</title>
        <authorList>
            <person name="Liao H."/>
            <person name="Tian Y."/>
        </authorList>
    </citation>
    <scope>NUCLEOTIDE SEQUENCE [LARGE SCALE GENOMIC DNA]</scope>
    <source>
        <strain evidence="9 10">X9-2-2</strain>
    </source>
</reference>
<dbReference type="PANTHER" id="PTHR36838:SF3">
    <property type="entry name" value="TRANSPORTER AUXIN EFFLUX CARRIER EC FAMILY"/>
    <property type="match status" value="1"/>
</dbReference>
<feature type="transmembrane region" description="Helical" evidence="8">
    <location>
        <begin position="258"/>
        <end position="278"/>
    </location>
</feature>
<keyword evidence="5 8" id="KW-0812">Transmembrane</keyword>
<dbReference type="EMBL" id="PDVP01000003">
    <property type="protein sequence ID" value="PHP67474.1"/>
    <property type="molecule type" value="Genomic_DNA"/>
</dbReference>
<dbReference type="InterPro" id="IPR038770">
    <property type="entry name" value="Na+/solute_symporter_sf"/>
</dbReference>
<evidence type="ECO:0000256" key="1">
    <source>
        <dbReference type="ARBA" id="ARBA00004651"/>
    </source>
</evidence>
<evidence type="ECO:0000256" key="8">
    <source>
        <dbReference type="SAM" id="Phobius"/>
    </source>
</evidence>
<protein>
    <submittedName>
        <fullName evidence="9">Transporter</fullName>
    </submittedName>
</protein>
<gene>
    <name evidence="9" type="ORF">CSC94_07130</name>
</gene>
<keyword evidence="6 8" id="KW-1133">Transmembrane helix</keyword>
<evidence type="ECO:0000256" key="4">
    <source>
        <dbReference type="ARBA" id="ARBA00022475"/>
    </source>
</evidence>
<dbReference type="OrthoDB" id="9810457at2"/>
<dbReference type="PANTHER" id="PTHR36838">
    <property type="entry name" value="AUXIN EFFLUX CARRIER FAMILY PROTEIN"/>
    <property type="match status" value="1"/>
</dbReference>
<evidence type="ECO:0000256" key="6">
    <source>
        <dbReference type="ARBA" id="ARBA00022989"/>
    </source>
</evidence>
<feature type="transmembrane region" description="Helical" evidence="8">
    <location>
        <begin position="96"/>
        <end position="120"/>
    </location>
</feature>